<evidence type="ECO:0000313" key="7">
    <source>
        <dbReference type="Proteomes" id="UP000005713"/>
    </source>
</evidence>
<dbReference type="PANTHER" id="PTHR30629:SF2">
    <property type="entry name" value="PROPHAGE INTEGRASE INTS-RELATED"/>
    <property type="match status" value="1"/>
</dbReference>
<keyword evidence="7" id="KW-1185">Reference proteome</keyword>
<dbReference type="SUPFAM" id="SSF56349">
    <property type="entry name" value="DNA breaking-rejoining enzymes"/>
    <property type="match status" value="1"/>
</dbReference>
<dbReference type="InterPro" id="IPR053876">
    <property type="entry name" value="Phage_int_M"/>
</dbReference>
<dbReference type="AlphaFoldDB" id="A3K015"/>
<accession>A3K015</accession>
<dbReference type="InterPro" id="IPR025166">
    <property type="entry name" value="Integrase_DNA_bind_dom"/>
</dbReference>
<evidence type="ECO:0000256" key="4">
    <source>
        <dbReference type="ARBA" id="ARBA00023172"/>
    </source>
</evidence>
<comment type="similarity">
    <text evidence="1">Belongs to the 'phage' integrase family.</text>
</comment>
<feature type="domain" description="Tyr recombinase" evidence="5">
    <location>
        <begin position="172"/>
        <end position="352"/>
    </location>
</feature>
<dbReference type="InterPro" id="IPR002104">
    <property type="entry name" value="Integrase_catalytic"/>
</dbReference>
<dbReference type="GO" id="GO:0003677">
    <property type="term" value="F:DNA binding"/>
    <property type="evidence" value="ECO:0007669"/>
    <property type="project" value="UniProtKB-KW"/>
</dbReference>
<protein>
    <submittedName>
        <fullName evidence="6">Probable cp4-like integrase protein</fullName>
    </submittedName>
</protein>
<gene>
    <name evidence="6" type="ORF">SSE37_22849</name>
</gene>
<dbReference type="Gene3D" id="3.30.160.390">
    <property type="entry name" value="Integrase, DNA-binding domain"/>
    <property type="match status" value="1"/>
</dbReference>
<dbReference type="PANTHER" id="PTHR30629">
    <property type="entry name" value="PROPHAGE INTEGRASE"/>
    <property type="match status" value="1"/>
</dbReference>
<reference evidence="6 7" key="1">
    <citation type="submission" date="2006-06" db="EMBL/GenBank/DDBJ databases">
        <authorList>
            <person name="Moran M.A."/>
            <person name="Ferriera S."/>
            <person name="Johnson J."/>
            <person name="Kravitz S."/>
            <person name="Beeson K."/>
            <person name="Sutton G."/>
            <person name="Rogers Y.-H."/>
            <person name="Friedman R."/>
            <person name="Frazier M."/>
            <person name="Venter J.C."/>
        </authorList>
    </citation>
    <scope>NUCLEOTIDE SEQUENCE [LARGE SCALE GENOMIC DNA]</scope>
    <source>
        <strain evidence="6 7">E-37</strain>
    </source>
</reference>
<dbReference type="GO" id="GO:0006310">
    <property type="term" value="P:DNA recombination"/>
    <property type="evidence" value="ECO:0007669"/>
    <property type="project" value="UniProtKB-KW"/>
</dbReference>
<evidence type="ECO:0000256" key="1">
    <source>
        <dbReference type="ARBA" id="ARBA00008857"/>
    </source>
</evidence>
<dbReference type="eggNOG" id="COG0582">
    <property type="taxonomic scope" value="Bacteria"/>
</dbReference>
<proteinExistence type="inferred from homology"/>
<dbReference type="GO" id="GO:0015074">
    <property type="term" value="P:DNA integration"/>
    <property type="evidence" value="ECO:0007669"/>
    <property type="project" value="UniProtKB-KW"/>
</dbReference>
<dbReference type="InterPro" id="IPR010998">
    <property type="entry name" value="Integrase_recombinase_N"/>
</dbReference>
<evidence type="ECO:0000256" key="3">
    <source>
        <dbReference type="ARBA" id="ARBA00023125"/>
    </source>
</evidence>
<evidence type="ECO:0000256" key="2">
    <source>
        <dbReference type="ARBA" id="ARBA00022908"/>
    </source>
</evidence>
<dbReference type="PROSITE" id="PS51898">
    <property type="entry name" value="TYR_RECOMBINASE"/>
    <property type="match status" value="1"/>
</dbReference>
<comment type="caution">
    <text evidence="6">The sequence shown here is derived from an EMBL/GenBank/DDBJ whole genome shotgun (WGS) entry which is preliminary data.</text>
</comment>
<name>A3K015_SAGS3</name>
<dbReference type="Gene3D" id="1.10.150.130">
    <property type="match status" value="1"/>
</dbReference>
<sequence length="393" mass="44752">MSLSVRKTGRKVWEFRYRFDGKEERLMMGDYPALPLKSARAMRAQMREALAKGLDPRALDDASFKSKTFSHAAEFWFHKEQDRWSHGFAGRVWNRVARDLLPSLGHTPLTEVTRSDVIAALRSVEDRGAIETARRIGGYARDIFSLAISEEWCDVNPAMDLTKSLKPKPKVRHNPRLKLDQLPEFFNKLNDYEGEEETRIALKLILHTFVRTKELVGKTDGGVRTHGLRAEEVDLVGKVWRIPADRMKMGTEHIVPLTDTTEALFRRLIERAEPGEPLLNMSNNTMIFALYRMGYHTKATVHGFRSTASTALNECGLFRGEVIEKQLSHEEKNEVRAAYNAAEYLNERRTLMHWWSALLDKAEAGGEAEPYIDLLGTGPAEPADPDKFVDLLS</sequence>
<keyword evidence="2" id="KW-0229">DNA integration</keyword>
<keyword evidence="4" id="KW-0233">DNA recombination</keyword>
<dbReference type="CDD" id="cd00801">
    <property type="entry name" value="INT_P4_C"/>
    <property type="match status" value="1"/>
</dbReference>
<evidence type="ECO:0000313" key="6">
    <source>
        <dbReference type="EMBL" id="EBA09130.1"/>
    </source>
</evidence>
<dbReference type="Pfam" id="PF13356">
    <property type="entry name" value="Arm-DNA-bind_3"/>
    <property type="match status" value="1"/>
</dbReference>
<organism evidence="6 7">
    <name type="scientific">Sagittula stellata (strain ATCC 700073 / DSM 11524 / E-37)</name>
    <dbReference type="NCBI Taxonomy" id="388399"/>
    <lineage>
        <taxon>Bacteria</taxon>
        <taxon>Pseudomonadati</taxon>
        <taxon>Pseudomonadota</taxon>
        <taxon>Alphaproteobacteria</taxon>
        <taxon>Rhodobacterales</taxon>
        <taxon>Roseobacteraceae</taxon>
        <taxon>Sagittula</taxon>
    </lineage>
</organism>
<dbReference type="Gene3D" id="1.10.443.10">
    <property type="entry name" value="Intergrase catalytic core"/>
    <property type="match status" value="1"/>
</dbReference>
<dbReference type="EMBL" id="AAYA01000003">
    <property type="protein sequence ID" value="EBA09130.1"/>
    <property type="molecule type" value="Genomic_DNA"/>
</dbReference>
<dbReference type="Pfam" id="PF22022">
    <property type="entry name" value="Phage_int_M"/>
    <property type="match status" value="1"/>
</dbReference>
<dbReference type="InterPro" id="IPR050808">
    <property type="entry name" value="Phage_Integrase"/>
</dbReference>
<keyword evidence="3" id="KW-0238">DNA-binding</keyword>
<dbReference type="Proteomes" id="UP000005713">
    <property type="component" value="Unassembled WGS sequence"/>
</dbReference>
<evidence type="ECO:0000259" key="5">
    <source>
        <dbReference type="PROSITE" id="PS51898"/>
    </source>
</evidence>
<dbReference type="InterPro" id="IPR038488">
    <property type="entry name" value="Integrase_DNA-bd_sf"/>
</dbReference>
<dbReference type="InterPro" id="IPR011010">
    <property type="entry name" value="DNA_brk_join_enz"/>
</dbReference>
<dbReference type="InterPro" id="IPR013762">
    <property type="entry name" value="Integrase-like_cat_sf"/>
</dbReference>
<dbReference type="Pfam" id="PF00589">
    <property type="entry name" value="Phage_integrase"/>
    <property type="match status" value="1"/>
</dbReference>